<dbReference type="AlphaFoldDB" id="A0A2U8H3U3"/>
<evidence type="ECO:0000313" key="1">
    <source>
        <dbReference type="EMBL" id="AWI80607.1"/>
    </source>
</evidence>
<dbReference type="EMBL" id="CP022188">
    <property type="protein sequence ID" value="AWI80607.1"/>
    <property type="molecule type" value="Genomic_DNA"/>
</dbReference>
<reference evidence="1 2" key="1">
    <citation type="submission" date="2017-06" db="EMBL/GenBank/DDBJ databases">
        <title>Azoarcus sp. TSNA42 complete genome sequence.</title>
        <authorList>
            <person name="Woo J.-H."/>
            <person name="Kim H.-S."/>
        </authorList>
    </citation>
    <scope>NUCLEOTIDE SEQUENCE [LARGE SCALE GENOMIC DNA]</scope>
    <source>
        <strain evidence="1 2">TSNA42</strain>
    </source>
</reference>
<proteinExistence type="predicted"/>
<gene>
    <name evidence="1" type="ORF">CEW87_15280</name>
</gene>
<sequence>MSFRDSHRQLTYQNPKSFSIWAVRIACTPDGVSKAVQISQDGVRIASQTGQWLESSPLPRVVFHVHPKKIPDVLGKTESLIHQIPAFIADPEDQKPVRLADLLP</sequence>
<organism evidence="1 2">
    <name type="scientific">Parazoarcus communis</name>
    <dbReference type="NCBI Taxonomy" id="41977"/>
    <lineage>
        <taxon>Bacteria</taxon>
        <taxon>Pseudomonadati</taxon>
        <taxon>Pseudomonadota</taxon>
        <taxon>Betaproteobacteria</taxon>
        <taxon>Rhodocyclales</taxon>
        <taxon>Zoogloeaceae</taxon>
        <taxon>Parazoarcus</taxon>
    </lineage>
</organism>
<accession>A0A2U8H3U3</accession>
<protein>
    <submittedName>
        <fullName evidence="1">Uncharacterized protein</fullName>
    </submittedName>
</protein>
<name>A0A2U8H3U3_9RHOO</name>
<dbReference type="Proteomes" id="UP000244902">
    <property type="component" value="Chromosome"/>
</dbReference>
<dbReference type="RefSeq" id="WP_108974330.1">
    <property type="nucleotide sequence ID" value="NZ_CP022188.1"/>
</dbReference>
<evidence type="ECO:0000313" key="2">
    <source>
        <dbReference type="Proteomes" id="UP000244902"/>
    </source>
</evidence>